<dbReference type="EMBL" id="HBGG01031770">
    <property type="protein sequence ID" value="CAD9214359.1"/>
    <property type="molecule type" value="Transcribed_RNA"/>
</dbReference>
<dbReference type="AlphaFoldDB" id="A0A7S1X7Y7"/>
<evidence type="ECO:0000313" key="1">
    <source>
        <dbReference type="EMBL" id="CAD9214359.1"/>
    </source>
</evidence>
<accession>A0A7S1X7Y7</accession>
<protein>
    <submittedName>
        <fullName evidence="1">Uncharacterized protein</fullName>
    </submittedName>
</protein>
<proteinExistence type="predicted"/>
<sequence>MTRRPEHLELLLVEVDFGMAETVKTEIKSRLAEMVKSNPNDYNPLPLWVVYVGVSPNLKARLLIIWTYACAPGDWNRKLPLRDRAIQLVTDVFASHKDSGATYTFTHTATATGSAALSAALASSTANLPPDAMAALRALSSGQRSG</sequence>
<name>A0A7S1X7Y7_9CHLO</name>
<organism evidence="1">
    <name type="scientific">Tetraselmis chuii</name>
    <dbReference type="NCBI Taxonomy" id="63592"/>
    <lineage>
        <taxon>Eukaryota</taxon>
        <taxon>Viridiplantae</taxon>
        <taxon>Chlorophyta</taxon>
        <taxon>core chlorophytes</taxon>
        <taxon>Chlorodendrophyceae</taxon>
        <taxon>Chlorodendrales</taxon>
        <taxon>Chlorodendraceae</taxon>
        <taxon>Tetraselmis</taxon>
    </lineage>
</organism>
<gene>
    <name evidence="1" type="ORF">TCHU04912_LOCUS16599</name>
</gene>
<reference evidence="1" key="1">
    <citation type="submission" date="2021-01" db="EMBL/GenBank/DDBJ databases">
        <authorList>
            <person name="Corre E."/>
            <person name="Pelletier E."/>
            <person name="Niang G."/>
            <person name="Scheremetjew M."/>
            <person name="Finn R."/>
            <person name="Kale V."/>
            <person name="Holt S."/>
            <person name="Cochrane G."/>
            <person name="Meng A."/>
            <person name="Brown T."/>
            <person name="Cohen L."/>
        </authorList>
    </citation>
    <scope>NUCLEOTIDE SEQUENCE</scope>
    <source>
        <strain evidence="1">PLY429</strain>
    </source>
</reference>